<proteinExistence type="predicted"/>
<dbReference type="STRING" id="1046627.BZARG_621"/>
<dbReference type="PANTHER" id="PTHR12526">
    <property type="entry name" value="GLYCOSYLTRANSFERASE"/>
    <property type="match status" value="1"/>
</dbReference>
<feature type="domain" description="Glycosyl transferase family 1" evidence="1">
    <location>
        <begin position="196"/>
        <end position="344"/>
    </location>
</feature>
<dbReference type="Gene3D" id="3.40.50.2000">
    <property type="entry name" value="Glycogen Phosphorylase B"/>
    <property type="match status" value="1"/>
</dbReference>
<evidence type="ECO:0000313" key="2">
    <source>
        <dbReference type="EMBL" id="EGV44277.1"/>
    </source>
</evidence>
<organism evidence="2 3">
    <name type="scientific">Bizionia argentinensis JUB59</name>
    <dbReference type="NCBI Taxonomy" id="1046627"/>
    <lineage>
        <taxon>Bacteria</taxon>
        <taxon>Pseudomonadati</taxon>
        <taxon>Bacteroidota</taxon>
        <taxon>Flavobacteriia</taxon>
        <taxon>Flavobacteriales</taxon>
        <taxon>Flavobacteriaceae</taxon>
        <taxon>Bizionia</taxon>
    </lineage>
</organism>
<dbReference type="Proteomes" id="UP000003730">
    <property type="component" value="Unassembled WGS sequence"/>
</dbReference>
<dbReference type="GO" id="GO:0016757">
    <property type="term" value="F:glycosyltransferase activity"/>
    <property type="evidence" value="ECO:0007669"/>
    <property type="project" value="InterPro"/>
</dbReference>
<dbReference type="EMBL" id="AFXZ01000009">
    <property type="protein sequence ID" value="EGV44277.1"/>
    <property type="molecule type" value="Genomic_DNA"/>
</dbReference>
<comment type="caution">
    <text evidence="2">The sequence shown here is derived from an EMBL/GenBank/DDBJ whole genome shotgun (WGS) entry which is preliminary data.</text>
</comment>
<keyword evidence="2" id="KW-0808">Transferase</keyword>
<protein>
    <submittedName>
        <fullName evidence="2">Glycosyltransferase family 1 protein</fullName>
    </submittedName>
</protein>
<gene>
    <name evidence="2" type="ORF">BZARG_621</name>
</gene>
<dbReference type="Pfam" id="PF00534">
    <property type="entry name" value="Glycos_transf_1"/>
    <property type="match status" value="1"/>
</dbReference>
<evidence type="ECO:0000313" key="3">
    <source>
        <dbReference type="Proteomes" id="UP000003730"/>
    </source>
</evidence>
<evidence type="ECO:0000259" key="1">
    <source>
        <dbReference type="Pfam" id="PF00534"/>
    </source>
</evidence>
<keyword evidence="3" id="KW-1185">Reference proteome</keyword>
<dbReference type="CDD" id="cd03801">
    <property type="entry name" value="GT4_PimA-like"/>
    <property type="match status" value="1"/>
</dbReference>
<dbReference type="eggNOG" id="COG0438">
    <property type="taxonomic scope" value="Bacteria"/>
</dbReference>
<dbReference type="AlphaFoldDB" id="G2EAT9"/>
<reference evidence="2 3" key="1">
    <citation type="journal article" date="2008" name="Int. J. Syst. Evol. Microbiol.">
        <title>Bizionia argentinensis sp. nov., isolated from surface marine water in Antarctica.</title>
        <authorList>
            <person name="Bercovich A."/>
            <person name="Vazquez S.C."/>
            <person name="Yankilevich P."/>
            <person name="Coria S.H."/>
            <person name="Foti M."/>
            <person name="Hernandez E."/>
            <person name="Vidal A."/>
            <person name="Ruberto L."/>
            <person name="Melo C."/>
            <person name="Marenssi S."/>
            <person name="Criscuolo M."/>
            <person name="Memoli M."/>
            <person name="Arguelles M."/>
            <person name="Mac Cormack W.P."/>
        </authorList>
    </citation>
    <scope>NUCLEOTIDE SEQUENCE [LARGE SCALE GENOMIC DNA]</scope>
    <source>
        <strain evidence="2 3">JUB59</strain>
    </source>
</reference>
<accession>G2EAT9</accession>
<dbReference type="OrthoDB" id="1395864at2"/>
<dbReference type="InterPro" id="IPR001296">
    <property type="entry name" value="Glyco_trans_1"/>
</dbReference>
<dbReference type="PATRIC" id="fig|1046627.3.peg.656"/>
<name>G2EAT9_9FLAO</name>
<dbReference type="SUPFAM" id="SSF53756">
    <property type="entry name" value="UDP-Glycosyltransferase/glycogen phosphorylase"/>
    <property type="match status" value="1"/>
</dbReference>
<sequence length="372" mass="42363">MKLAIFTLVQHSFKDSQYYAYAPYVNEMTLWGNYADELIIIGVKKVTNEVDEIDSAYKHSHLEFIPVPNFNVLGIIDVFKTLFKTPYIFFKCIQVMRQADHIHLRCPANVSLVACFAQILFPNKKKSAKYAGNWDPNSQQPWSYRLQKAILRNTFLTRNMQVLVYGEWPNQTKNIKPFITATYYDSEKITYHVKDYSKKLNFVFAGMLVEGKRPMLAVQIIEALHENGIPVVLDIFGDGPLMLELQDYVKSNHLESIVFLHGNQDKPMIKAALIAAHFCILPSKSEGWPKAVAEGMFFGCIPISTNVSCVKWMLGNGARGILIEPELDAAVAKIISTLNKADLDTMAKAALEWSQNYTLDRFEEAIMDVMER</sequence>
<dbReference type="RefSeq" id="WP_008635387.1">
    <property type="nucleotide sequence ID" value="NZ_AFXZ01000009.1"/>
</dbReference>